<protein>
    <submittedName>
        <fullName evidence="1">UDP-glucose 4-epimerase</fullName>
    </submittedName>
</protein>
<dbReference type="InterPro" id="IPR036291">
    <property type="entry name" value="NAD(P)-bd_dom_sf"/>
</dbReference>
<dbReference type="Gene3D" id="3.40.50.720">
    <property type="entry name" value="NAD(P)-binding Rossmann-like Domain"/>
    <property type="match status" value="1"/>
</dbReference>
<accession>A0A1M7UQJ2</accession>
<sequence>MLAERRLQVFGDSQQTRDFVFVGTVCEILLDATLRRLSHPEPVNVALNTETSLLQLIELLQSASGQRAEVEFHAPRAGDVRHSRADDSRLRALFPDLVPVPLTDGLRATVDRARSRRRADLR</sequence>
<dbReference type="EMBL" id="FRDM01000025">
    <property type="protein sequence ID" value="SHN85210.1"/>
    <property type="molecule type" value="Genomic_DNA"/>
</dbReference>
<evidence type="ECO:0000313" key="2">
    <source>
        <dbReference type="Proteomes" id="UP000184428"/>
    </source>
</evidence>
<dbReference type="Proteomes" id="UP000184428">
    <property type="component" value="Unassembled WGS sequence"/>
</dbReference>
<dbReference type="SUPFAM" id="SSF51735">
    <property type="entry name" value="NAD(P)-binding Rossmann-fold domains"/>
    <property type="match status" value="1"/>
</dbReference>
<dbReference type="RefSeq" id="WP_141243089.1">
    <property type="nucleotide sequence ID" value="NZ_FRDM01000025.1"/>
</dbReference>
<evidence type="ECO:0000313" key="1">
    <source>
        <dbReference type="EMBL" id="SHN85210.1"/>
    </source>
</evidence>
<gene>
    <name evidence="1" type="ORF">SAMN05660350_03727</name>
</gene>
<proteinExistence type="predicted"/>
<dbReference type="OrthoDB" id="9801785at2"/>
<organism evidence="1 2">
    <name type="scientific">Geodermatophilus obscurus</name>
    <dbReference type="NCBI Taxonomy" id="1861"/>
    <lineage>
        <taxon>Bacteria</taxon>
        <taxon>Bacillati</taxon>
        <taxon>Actinomycetota</taxon>
        <taxon>Actinomycetes</taxon>
        <taxon>Geodermatophilales</taxon>
        <taxon>Geodermatophilaceae</taxon>
        <taxon>Geodermatophilus</taxon>
    </lineage>
</organism>
<reference evidence="1 2" key="1">
    <citation type="submission" date="2016-12" db="EMBL/GenBank/DDBJ databases">
        <authorList>
            <person name="Song W.-J."/>
            <person name="Kurnit D.M."/>
        </authorList>
    </citation>
    <scope>NUCLEOTIDE SEQUENCE [LARGE SCALE GENOMIC DNA]</scope>
    <source>
        <strain evidence="1 2">DSM 43162</strain>
    </source>
</reference>
<name>A0A1M7UQJ2_9ACTN</name>
<dbReference type="AlphaFoldDB" id="A0A1M7UQJ2"/>